<evidence type="ECO:0000313" key="3">
    <source>
        <dbReference type="EMBL" id="TPX75200.1"/>
    </source>
</evidence>
<reference evidence="3 4" key="1">
    <citation type="journal article" date="2019" name="Sci. Rep.">
        <title>Comparative genomics of chytrid fungi reveal insights into the obligate biotrophic and pathogenic lifestyle of Synchytrium endobioticum.</title>
        <authorList>
            <person name="van de Vossenberg B.T.L.H."/>
            <person name="Warris S."/>
            <person name="Nguyen H.D.T."/>
            <person name="van Gent-Pelzer M.P.E."/>
            <person name="Joly D.L."/>
            <person name="van de Geest H.C."/>
            <person name="Bonants P.J.M."/>
            <person name="Smith D.S."/>
            <person name="Levesque C.A."/>
            <person name="van der Lee T.A.J."/>
        </authorList>
    </citation>
    <scope>NUCLEOTIDE SEQUENCE [LARGE SCALE GENOMIC DNA]</scope>
    <source>
        <strain evidence="3 4">CBS 675.73</strain>
    </source>
</reference>
<keyword evidence="1" id="KW-1133">Transmembrane helix</keyword>
<feature type="transmembrane region" description="Helical" evidence="1">
    <location>
        <begin position="184"/>
        <end position="206"/>
    </location>
</feature>
<keyword evidence="2" id="KW-0732">Signal</keyword>
<keyword evidence="1" id="KW-0472">Membrane</keyword>
<evidence type="ECO:0008006" key="5">
    <source>
        <dbReference type="Google" id="ProtNLM"/>
    </source>
</evidence>
<feature type="transmembrane region" description="Helical" evidence="1">
    <location>
        <begin position="142"/>
        <end position="163"/>
    </location>
</feature>
<dbReference type="EMBL" id="QEAP01000090">
    <property type="protein sequence ID" value="TPX75200.1"/>
    <property type="molecule type" value="Genomic_DNA"/>
</dbReference>
<feature type="transmembrane region" description="Helical" evidence="1">
    <location>
        <begin position="100"/>
        <end position="122"/>
    </location>
</feature>
<evidence type="ECO:0000256" key="1">
    <source>
        <dbReference type="SAM" id="Phobius"/>
    </source>
</evidence>
<evidence type="ECO:0000256" key="2">
    <source>
        <dbReference type="SAM" id="SignalP"/>
    </source>
</evidence>
<feature type="transmembrane region" description="Helical" evidence="1">
    <location>
        <begin position="71"/>
        <end position="88"/>
    </location>
</feature>
<name>A0A507FHL7_9FUNG</name>
<accession>A0A507FHL7</accession>
<protein>
    <recommendedName>
        <fullName evidence="5">G-protein coupled receptors family 1 profile domain-containing protein</fullName>
    </recommendedName>
</protein>
<comment type="caution">
    <text evidence="3">The sequence shown here is derived from an EMBL/GenBank/DDBJ whole genome shotgun (WGS) entry which is preliminary data.</text>
</comment>
<dbReference type="AlphaFoldDB" id="A0A507FHL7"/>
<sequence>MSVQARNQIFFICGFFTALSAENTVTSPNDASQKTAGQLANTCFIASLIGLPATFFNNACFEWSAGGCTFYLVYKLVSTGILIFRATILVRIRWRRPLQILGCTALAGSLLTIMAGIVNQTAYISADGYCFTNLNWRRTNDIGKSILVVIYLVLLVCFLVPVVNQIQMIRSIGEGEVGTQRLTLVATSFATRVCLAIVGFIVPQLFPVIFGGNNGGIFSGLEGVGFVAENALAIGEPGDAGGADACEVAGATTRDAYRTLLIAFDDGFINNSGPECSEWLSAAAVLLQSNRSQSSRTAA</sequence>
<evidence type="ECO:0000313" key="4">
    <source>
        <dbReference type="Proteomes" id="UP000320333"/>
    </source>
</evidence>
<feature type="chain" id="PRO_5021278702" description="G-protein coupled receptors family 1 profile domain-containing protein" evidence="2">
    <location>
        <begin position="22"/>
        <end position="299"/>
    </location>
</feature>
<feature type="signal peptide" evidence="2">
    <location>
        <begin position="1"/>
        <end position="21"/>
    </location>
</feature>
<organism evidence="3 4">
    <name type="scientific">Chytriomyces confervae</name>
    <dbReference type="NCBI Taxonomy" id="246404"/>
    <lineage>
        <taxon>Eukaryota</taxon>
        <taxon>Fungi</taxon>
        <taxon>Fungi incertae sedis</taxon>
        <taxon>Chytridiomycota</taxon>
        <taxon>Chytridiomycota incertae sedis</taxon>
        <taxon>Chytridiomycetes</taxon>
        <taxon>Chytridiales</taxon>
        <taxon>Chytriomycetaceae</taxon>
        <taxon>Chytriomyces</taxon>
    </lineage>
</organism>
<proteinExistence type="predicted"/>
<keyword evidence="4" id="KW-1185">Reference proteome</keyword>
<dbReference type="Proteomes" id="UP000320333">
    <property type="component" value="Unassembled WGS sequence"/>
</dbReference>
<gene>
    <name evidence="3" type="ORF">CcCBS67573_g03531</name>
</gene>
<keyword evidence="1" id="KW-0812">Transmembrane</keyword>